<feature type="compositionally biased region" description="Polar residues" evidence="10">
    <location>
        <begin position="51"/>
        <end position="62"/>
    </location>
</feature>
<sequence>MSTSSPRKALNIKNINPHLLKAQYAVRGELAQRSEVYRQQLAAVNPPPSCSPSTALTDTEGAQQGGDKLPFDTVISANIGNPQQLDQKPITFFRQVLSVLEYPALLEKEGLFPEDVRERARVLLKEVGSVGAYSQSQGCLGIRRSVAKFIEARDGHPADPRDIFLTAGASSGVNTLLNTLCSHPATGVLIPIPQYPLYTATLALVNATPVPYLLDEATAWSTDAKEIRSQISKAKAAGTDLKCLVVINPGNPTGATLTESVIEEVIALAAEEHLVIIADEVYQTNVYSGEFHSLKKVLRNMQKASPGVYDEVELVSFHSVSKGMVGECGHRGAYFELVGFDPEVQAQIYKLVSIGICPPVIGQCLVEMMVNPPAPGSPSYELYQQEYNSIFEGLKLRSRALHEAFGRMEGVECQDPLGAMYLFPTITIPTAAAKKAQEVGRPPDEYYCVRLLEATGICVAPGSGFGQREGEWHFRTTFLAPGVDWVARLEKFHKDFMNEFR</sequence>
<evidence type="ECO:0000256" key="9">
    <source>
        <dbReference type="ARBA" id="ARBA00080525"/>
    </source>
</evidence>
<dbReference type="CDD" id="cd00609">
    <property type="entry name" value="AAT_like"/>
    <property type="match status" value="1"/>
</dbReference>
<evidence type="ECO:0000256" key="5">
    <source>
        <dbReference type="ARBA" id="ARBA00022898"/>
    </source>
</evidence>
<evidence type="ECO:0000313" key="13">
    <source>
        <dbReference type="Proteomes" id="UP001412239"/>
    </source>
</evidence>
<dbReference type="UniPathway" id="UPA00528">
    <property type="reaction ID" value="UER00586"/>
</dbReference>
<protein>
    <recommendedName>
        <fullName evidence="7">Glutamate pyruvate transaminase</fullName>
    </recommendedName>
    <alternativeName>
        <fullName evidence="8">Glutamic--alanine transaminase</fullName>
    </alternativeName>
    <alternativeName>
        <fullName evidence="9">Glutamic--pyruvic transaminase</fullName>
    </alternativeName>
</protein>
<evidence type="ECO:0000256" key="3">
    <source>
        <dbReference type="ARBA" id="ARBA00022576"/>
    </source>
</evidence>
<dbReference type="Pfam" id="PF00155">
    <property type="entry name" value="Aminotran_1_2"/>
    <property type="match status" value="1"/>
</dbReference>
<feature type="region of interest" description="Disordered" evidence="10">
    <location>
        <begin position="43"/>
        <end position="64"/>
    </location>
</feature>
<dbReference type="AlphaFoldDB" id="A0A292Q2U1"/>
<comment type="similarity">
    <text evidence="6">Belongs to the class-I pyridoxal-phosphate-dependent aminotransferase family. Alanine aminotransferase subfamily.</text>
</comment>
<dbReference type="FunFam" id="1.10.287.1970:FF:000001">
    <property type="entry name" value="Alanine aminotransferase 2"/>
    <property type="match status" value="1"/>
</dbReference>
<dbReference type="InterPro" id="IPR045088">
    <property type="entry name" value="ALAT1/2-like"/>
</dbReference>
<dbReference type="Gene3D" id="3.90.1150.10">
    <property type="entry name" value="Aspartate Aminotransferase, domain 1"/>
    <property type="match status" value="1"/>
</dbReference>
<reference evidence="12" key="1">
    <citation type="submission" date="2015-10" db="EMBL/GenBank/DDBJ databases">
        <authorList>
            <person name="Regsiter A."/>
            <person name="william w."/>
        </authorList>
    </citation>
    <scope>NUCLEOTIDE SEQUENCE</scope>
    <source>
        <strain evidence="12">Montdore</strain>
    </source>
</reference>
<dbReference type="Gene3D" id="1.10.287.1970">
    <property type="match status" value="1"/>
</dbReference>
<dbReference type="PANTHER" id="PTHR11751">
    <property type="entry name" value="ALANINE AMINOTRANSFERASE"/>
    <property type="match status" value="1"/>
</dbReference>
<keyword evidence="13" id="KW-1185">Reference proteome</keyword>
<dbReference type="GO" id="GO:0042853">
    <property type="term" value="P:L-alanine catabolic process"/>
    <property type="evidence" value="ECO:0007669"/>
    <property type="project" value="UniProtKB-UniPathway"/>
</dbReference>
<evidence type="ECO:0000256" key="1">
    <source>
        <dbReference type="ARBA" id="ARBA00001933"/>
    </source>
</evidence>
<dbReference type="FunFam" id="3.40.640.10:FF:000012">
    <property type="entry name" value="alanine aminotransferase 2"/>
    <property type="match status" value="1"/>
</dbReference>
<dbReference type="EMBL" id="LN890979">
    <property type="protein sequence ID" value="CUS12977.1"/>
    <property type="molecule type" value="Genomic_DNA"/>
</dbReference>
<dbReference type="GO" id="GO:0008483">
    <property type="term" value="F:transaminase activity"/>
    <property type="evidence" value="ECO:0007669"/>
    <property type="project" value="UniProtKB-KW"/>
</dbReference>
<evidence type="ECO:0000256" key="10">
    <source>
        <dbReference type="SAM" id="MobiDB-lite"/>
    </source>
</evidence>
<dbReference type="InterPro" id="IPR004839">
    <property type="entry name" value="Aminotransferase_I/II_large"/>
</dbReference>
<evidence type="ECO:0000256" key="7">
    <source>
        <dbReference type="ARBA" id="ARBA00077894"/>
    </source>
</evidence>
<feature type="domain" description="Aminotransferase class I/classII large" evidence="11">
    <location>
        <begin position="112"/>
        <end position="480"/>
    </location>
</feature>
<organism evidence="12 13">
    <name type="scientific">Tuber aestivum</name>
    <name type="common">summer truffle</name>
    <dbReference type="NCBI Taxonomy" id="59557"/>
    <lineage>
        <taxon>Eukaryota</taxon>
        <taxon>Fungi</taxon>
        <taxon>Dikarya</taxon>
        <taxon>Ascomycota</taxon>
        <taxon>Pezizomycotina</taxon>
        <taxon>Pezizomycetes</taxon>
        <taxon>Pezizales</taxon>
        <taxon>Tuberaceae</taxon>
        <taxon>Tuber</taxon>
    </lineage>
</organism>
<dbReference type="FunFam" id="3.90.1150.10:FF:000151">
    <property type="entry name" value="Alanine aminotransferase 2"/>
    <property type="match status" value="1"/>
</dbReference>
<evidence type="ECO:0000256" key="6">
    <source>
        <dbReference type="ARBA" id="ARBA00025785"/>
    </source>
</evidence>
<evidence type="ECO:0000256" key="2">
    <source>
        <dbReference type="ARBA" id="ARBA00011738"/>
    </source>
</evidence>
<keyword evidence="4" id="KW-0808">Transferase</keyword>
<dbReference type="GO" id="GO:0030170">
    <property type="term" value="F:pyridoxal phosphate binding"/>
    <property type="evidence" value="ECO:0007669"/>
    <property type="project" value="InterPro"/>
</dbReference>
<proteinExistence type="inferred from homology"/>
<dbReference type="InterPro" id="IPR015424">
    <property type="entry name" value="PyrdxlP-dep_Trfase"/>
</dbReference>
<dbReference type="InterPro" id="IPR015422">
    <property type="entry name" value="PyrdxlP-dep_Trfase_small"/>
</dbReference>
<accession>A0A292Q2U1</accession>
<evidence type="ECO:0000259" key="11">
    <source>
        <dbReference type="Pfam" id="PF00155"/>
    </source>
</evidence>
<evidence type="ECO:0000256" key="8">
    <source>
        <dbReference type="ARBA" id="ARBA00078532"/>
    </source>
</evidence>
<evidence type="ECO:0000256" key="4">
    <source>
        <dbReference type="ARBA" id="ARBA00022679"/>
    </source>
</evidence>
<dbReference type="SUPFAM" id="SSF53383">
    <property type="entry name" value="PLP-dependent transferases"/>
    <property type="match status" value="1"/>
</dbReference>
<gene>
    <name evidence="12" type="ORF">GSTUAT00002892001</name>
</gene>
<keyword evidence="5" id="KW-0663">Pyridoxal phosphate</keyword>
<dbReference type="Gene3D" id="3.40.640.10">
    <property type="entry name" value="Type I PLP-dependent aspartate aminotransferase-like (Major domain)"/>
    <property type="match status" value="1"/>
</dbReference>
<name>A0A292Q2U1_9PEZI</name>
<dbReference type="Proteomes" id="UP001412239">
    <property type="component" value="Unassembled WGS sequence"/>
</dbReference>
<comment type="cofactor">
    <cofactor evidence="1">
        <name>pyridoxal 5'-phosphate</name>
        <dbReference type="ChEBI" id="CHEBI:597326"/>
    </cofactor>
</comment>
<evidence type="ECO:0000313" key="12">
    <source>
        <dbReference type="EMBL" id="CUS12977.1"/>
    </source>
</evidence>
<keyword evidence="3" id="KW-0032">Aminotransferase</keyword>
<dbReference type="InterPro" id="IPR015421">
    <property type="entry name" value="PyrdxlP-dep_Trfase_major"/>
</dbReference>
<dbReference type="PANTHER" id="PTHR11751:SF29">
    <property type="entry name" value="ALANINE TRANSAMINASE"/>
    <property type="match status" value="1"/>
</dbReference>
<comment type="subunit">
    <text evidence="2">Homodimer.</text>
</comment>